<comment type="subcellular location">
    <subcellularLocation>
        <location evidence="1 8">Cell membrane</location>
        <topology evidence="1 8">Multi-pass membrane protein</topology>
    </subcellularLocation>
</comment>
<accession>A0A844BQQ7</accession>
<dbReference type="GO" id="GO:0005886">
    <property type="term" value="C:plasma membrane"/>
    <property type="evidence" value="ECO:0007669"/>
    <property type="project" value="UniProtKB-SubCell"/>
</dbReference>
<feature type="transmembrane region" description="Helical" evidence="8">
    <location>
        <begin position="12"/>
        <end position="31"/>
    </location>
</feature>
<dbReference type="PANTHER" id="PTHR30269:SF37">
    <property type="entry name" value="MEMBRANE TRANSPORTER PROTEIN"/>
    <property type="match status" value="1"/>
</dbReference>
<evidence type="ECO:0000256" key="3">
    <source>
        <dbReference type="ARBA" id="ARBA00022448"/>
    </source>
</evidence>
<feature type="transmembrane region" description="Helical" evidence="8">
    <location>
        <begin position="64"/>
        <end position="84"/>
    </location>
</feature>
<proteinExistence type="inferred from homology"/>
<evidence type="ECO:0000256" key="4">
    <source>
        <dbReference type="ARBA" id="ARBA00022475"/>
    </source>
</evidence>
<dbReference type="Pfam" id="PF01925">
    <property type="entry name" value="TauE"/>
    <property type="match status" value="1"/>
</dbReference>
<evidence type="ECO:0000256" key="5">
    <source>
        <dbReference type="ARBA" id="ARBA00022692"/>
    </source>
</evidence>
<dbReference type="InterPro" id="IPR052017">
    <property type="entry name" value="TSUP"/>
</dbReference>
<evidence type="ECO:0000256" key="6">
    <source>
        <dbReference type="ARBA" id="ARBA00022989"/>
    </source>
</evidence>
<keyword evidence="5 8" id="KW-0812">Transmembrane</keyword>
<comment type="caution">
    <text evidence="9">The sequence shown here is derived from an EMBL/GenBank/DDBJ whole genome shotgun (WGS) entry which is preliminary data.</text>
</comment>
<dbReference type="AlphaFoldDB" id="A0A844BQQ7"/>
<name>A0A844BQQ7_9LACT</name>
<keyword evidence="6 8" id="KW-1133">Transmembrane helix</keyword>
<feature type="transmembrane region" description="Helical" evidence="8">
    <location>
        <begin position="198"/>
        <end position="214"/>
    </location>
</feature>
<sequence>MSPLPIPFSTSVALIGLTGLTSAFFYAVSSWQDKDTVILKKLSLATLVGIPCGLLLVRFASEEWISFLLGILLVAYSIFSLTGSRARQVALQKKFAHPHASYPFGFAAGMLGSAYNMNGIPVVLYAAGRDWTPKQYSSNVQAHFFVSSALVILSHIIGGFYTTSLAILYLASIPAVLLAILIGNQLYARIPMDNIKRYIFYLIFLLGLLNLIKIF</sequence>
<organism evidence="9 10">
    <name type="scientific">Fundicoccus ignavus</name>
    <dbReference type="NCBI Taxonomy" id="2664442"/>
    <lineage>
        <taxon>Bacteria</taxon>
        <taxon>Bacillati</taxon>
        <taxon>Bacillota</taxon>
        <taxon>Bacilli</taxon>
        <taxon>Lactobacillales</taxon>
        <taxon>Aerococcaceae</taxon>
        <taxon>Fundicoccus</taxon>
    </lineage>
</organism>
<reference evidence="9 10" key="1">
    <citation type="submission" date="2019-11" db="EMBL/GenBank/DDBJ databases">
        <title>Characterisation of Fundicoccus ignavus gen. nov. sp. nov., a novel genus of the family Aerococcaceae isolated from bulk tank milk.</title>
        <authorList>
            <person name="Siebert A."/>
            <person name="Huptas C."/>
            <person name="Wenning M."/>
            <person name="Scherer S."/>
            <person name="Doll E.V."/>
        </authorList>
    </citation>
    <scope>NUCLEOTIDE SEQUENCE [LARGE SCALE GENOMIC DNA]</scope>
    <source>
        <strain evidence="9 10">DSM 109653</strain>
    </source>
</reference>
<keyword evidence="3" id="KW-0813">Transport</keyword>
<protein>
    <recommendedName>
        <fullName evidence="8">Probable membrane transporter protein</fullName>
    </recommendedName>
</protein>
<evidence type="ECO:0000313" key="9">
    <source>
        <dbReference type="EMBL" id="MRI82588.1"/>
    </source>
</evidence>
<feature type="transmembrane region" description="Helical" evidence="8">
    <location>
        <begin position="140"/>
        <end position="161"/>
    </location>
</feature>
<feature type="transmembrane region" description="Helical" evidence="8">
    <location>
        <begin position="167"/>
        <end position="186"/>
    </location>
</feature>
<evidence type="ECO:0000256" key="2">
    <source>
        <dbReference type="ARBA" id="ARBA00009142"/>
    </source>
</evidence>
<evidence type="ECO:0000256" key="7">
    <source>
        <dbReference type="ARBA" id="ARBA00023136"/>
    </source>
</evidence>
<dbReference type="EMBL" id="WJQR01000014">
    <property type="protein sequence ID" value="MRI82588.1"/>
    <property type="molecule type" value="Genomic_DNA"/>
</dbReference>
<dbReference type="PANTHER" id="PTHR30269">
    <property type="entry name" value="TRANSMEMBRANE PROTEIN YFCA"/>
    <property type="match status" value="1"/>
</dbReference>
<evidence type="ECO:0000313" key="10">
    <source>
        <dbReference type="Proteomes" id="UP000469870"/>
    </source>
</evidence>
<keyword evidence="7 8" id="KW-0472">Membrane</keyword>
<feature type="transmembrane region" description="Helical" evidence="8">
    <location>
        <begin position="104"/>
        <end position="128"/>
    </location>
</feature>
<evidence type="ECO:0000256" key="8">
    <source>
        <dbReference type="RuleBase" id="RU363041"/>
    </source>
</evidence>
<dbReference type="Proteomes" id="UP000469870">
    <property type="component" value="Unassembled WGS sequence"/>
</dbReference>
<feature type="transmembrane region" description="Helical" evidence="8">
    <location>
        <begin position="37"/>
        <end position="57"/>
    </location>
</feature>
<dbReference type="InterPro" id="IPR002781">
    <property type="entry name" value="TM_pro_TauE-like"/>
</dbReference>
<comment type="similarity">
    <text evidence="2 8">Belongs to the 4-toluene sulfonate uptake permease (TSUP) (TC 2.A.102) family.</text>
</comment>
<keyword evidence="4 8" id="KW-1003">Cell membrane</keyword>
<evidence type="ECO:0000256" key="1">
    <source>
        <dbReference type="ARBA" id="ARBA00004651"/>
    </source>
</evidence>
<gene>
    <name evidence="9" type="ORF">GIY11_11265</name>
</gene>